<evidence type="ECO:0000313" key="2">
    <source>
        <dbReference type="EMBL" id="WQG91281.1"/>
    </source>
</evidence>
<proteinExistence type="predicted"/>
<dbReference type="Proteomes" id="UP000183788">
    <property type="component" value="Unassembled WGS sequence"/>
</dbReference>
<protein>
    <submittedName>
        <fullName evidence="1">Uncharacterized protein</fullName>
    </submittedName>
</protein>
<sequence>MYITGTCRWRIQVQSLRNDQHLDPLNQCLFSMLHSSYLNWQPDANIRKERLAKLKAEASSYPVYISAVINRLK</sequence>
<evidence type="ECO:0000313" key="1">
    <source>
        <dbReference type="EMBL" id="SFW28258.1"/>
    </source>
</evidence>
<dbReference type="STRING" id="1004.SAMN05661012_01000"/>
<reference evidence="1 3" key="1">
    <citation type="submission" date="2016-11" db="EMBL/GenBank/DDBJ databases">
        <authorList>
            <person name="Jaros S."/>
            <person name="Januszkiewicz K."/>
            <person name="Wedrychowicz H."/>
        </authorList>
    </citation>
    <scope>NUCLEOTIDE SEQUENCE [LARGE SCALE GENOMIC DNA]</scope>
    <source>
        <strain evidence="1 3">DSM 784</strain>
    </source>
</reference>
<dbReference type="EMBL" id="CP140154">
    <property type="protein sequence ID" value="WQG91281.1"/>
    <property type="molecule type" value="Genomic_DNA"/>
</dbReference>
<dbReference type="Proteomes" id="UP001326715">
    <property type="component" value="Chromosome"/>
</dbReference>
<dbReference type="OrthoDB" id="5512913at2"/>
<dbReference type="AlphaFoldDB" id="A0A1K1MYL0"/>
<evidence type="ECO:0000313" key="3">
    <source>
        <dbReference type="Proteomes" id="UP000183788"/>
    </source>
</evidence>
<dbReference type="RefSeq" id="WP_072357482.1">
    <property type="nucleotide sequence ID" value="NZ_CP139972.1"/>
</dbReference>
<dbReference type="EMBL" id="FPIZ01000002">
    <property type="protein sequence ID" value="SFW28258.1"/>
    <property type="molecule type" value="Genomic_DNA"/>
</dbReference>
<organism evidence="1 3">
    <name type="scientific">Chitinophaga sancti</name>
    <dbReference type="NCBI Taxonomy" id="1004"/>
    <lineage>
        <taxon>Bacteria</taxon>
        <taxon>Pseudomonadati</taxon>
        <taxon>Bacteroidota</taxon>
        <taxon>Chitinophagia</taxon>
        <taxon>Chitinophagales</taxon>
        <taxon>Chitinophagaceae</taxon>
        <taxon>Chitinophaga</taxon>
    </lineage>
</organism>
<keyword evidence="4" id="KW-1185">Reference proteome</keyword>
<accession>A0A1K1MYL0</accession>
<evidence type="ECO:0000313" key="4">
    <source>
        <dbReference type="Proteomes" id="UP001326715"/>
    </source>
</evidence>
<gene>
    <name evidence="1" type="ORF">SAMN05661012_01000</name>
    <name evidence="2" type="ORF">SR876_07205</name>
</gene>
<name>A0A1K1MYL0_9BACT</name>
<reference evidence="2 4" key="2">
    <citation type="submission" date="2023-11" db="EMBL/GenBank/DDBJ databases">
        <title>MicrobeMod: A computational toolkit for identifying prokaryotic methylation and restriction-modification with nanopore sequencing.</title>
        <authorList>
            <person name="Crits-Christoph A."/>
            <person name="Kang S.C."/>
            <person name="Lee H."/>
            <person name="Ostrov N."/>
        </authorList>
    </citation>
    <scope>NUCLEOTIDE SEQUENCE [LARGE SCALE GENOMIC DNA]</scope>
    <source>
        <strain evidence="2 4">ATCC 23090</strain>
    </source>
</reference>